<proteinExistence type="predicted"/>
<feature type="transmembrane region" description="Helical" evidence="1">
    <location>
        <begin position="25"/>
        <end position="43"/>
    </location>
</feature>
<feature type="domain" description="Aerotolerance regulator N-terminal" evidence="2">
    <location>
        <begin position="1"/>
        <end position="45"/>
    </location>
</feature>
<accession>A0A382PQN3</accession>
<dbReference type="PANTHER" id="PTHR37464:SF1">
    <property type="entry name" value="BLL2463 PROTEIN"/>
    <property type="match status" value="1"/>
</dbReference>
<gene>
    <name evidence="3" type="ORF">METZ01_LOCUS327944</name>
</gene>
<organism evidence="3">
    <name type="scientific">marine metagenome</name>
    <dbReference type="NCBI Taxonomy" id="408172"/>
    <lineage>
        <taxon>unclassified sequences</taxon>
        <taxon>metagenomes</taxon>
        <taxon>ecological metagenomes</taxon>
    </lineage>
</organism>
<reference evidence="3" key="1">
    <citation type="submission" date="2018-05" db="EMBL/GenBank/DDBJ databases">
        <authorList>
            <person name="Lanie J.A."/>
            <person name="Ng W.-L."/>
            <person name="Kazmierczak K.M."/>
            <person name="Andrzejewski T.M."/>
            <person name="Davidsen T.M."/>
            <person name="Wayne K.J."/>
            <person name="Tettelin H."/>
            <person name="Glass J.I."/>
            <person name="Rusch D."/>
            <person name="Podicherti R."/>
            <person name="Tsui H.-C.T."/>
            <person name="Winkler M.E."/>
        </authorList>
    </citation>
    <scope>NUCLEOTIDE SEQUENCE</scope>
</reference>
<evidence type="ECO:0000259" key="2">
    <source>
        <dbReference type="Pfam" id="PF07584"/>
    </source>
</evidence>
<protein>
    <recommendedName>
        <fullName evidence="2">Aerotolerance regulator N-terminal domain-containing protein</fullName>
    </recommendedName>
</protein>
<keyword evidence="1" id="KW-1133">Transmembrane helix</keyword>
<keyword evidence="1" id="KW-0472">Membrane</keyword>
<sequence>VEFSTVRFIKKLETSSIRRIKIQQLILMILRMLAIAALIFMVAQPVIQGFMPGWIASDQDARLVLVLDNSASMNVKNGDETFLEIIKAEALALLPQFNDKTHITLFQTCPPKRIYDGVSSDPKLVSVL</sequence>
<dbReference type="InterPro" id="IPR024163">
    <property type="entry name" value="Aerotolerance_reg_N"/>
</dbReference>
<dbReference type="Pfam" id="PF07584">
    <property type="entry name" value="BatA"/>
    <property type="match status" value="1"/>
</dbReference>
<dbReference type="NCBIfam" id="TIGR02226">
    <property type="entry name" value="two_anch"/>
    <property type="match status" value="1"/>
</dbReference>
<feature type="non-terminal residue" evidence="3">
    <location>
        <position position="128"/>
    </location>
</feature>
<dbReference type="PANTHER" id="PTHR37464">
    <property type="entry name" value="BLL2463 PROTEIN"/>
    <property type="match status" value="1"/>
</dbReference>
<dbReference type="InterPro" id="IPR011933">
    <property type="entry name" value="Double_TM_dom"/>
</dbReference>
<dbReference type="EMBL" id="UINC01108754">
    <property type="protein sequence ID" value="SVC75090.1"/>
    <property type="molecule type" value="Genomic_DNA"/>
</dbReference>
<evidence type="ECO:0000256" key="1">
    <source>
        <dbReference type="SAM" id="Phobius"/>
    </source>
</evidence>
<evidence type="ECO:0000313" key="3">
    <source>
        <dbReference type="EMBL" id="SVC75090.1"/>
    </source>
</evidence>
<keyword evidence="1" id="KW-0812">Transmembrane</keyword>
<dbReference type="AlphaFoldDB" id="A0A382PQN3"/>
<name>A0A382PQN3_9ZZZZ</name>
<feature type="non-terminal residue" evidence="3">
    <location>
        <position position="1"/>
    </location>
</feature>